<keyword evidence="6" id="KW-0009">Actin-binding</keyword>
<comment type="similarity">
    <text evidence="2">Belongs to the WD repeat ARPC1 family.</text>
</comment>
<dbReference type="Gene3D" id="2.130.10.10">
    <property type="entry name" value="YVTN repeat-like/Quinoprotein amine dehydrogenase"/>
    <property type="match status" value="2"/>
</dbReference>
<accession>A0ABY7DDA4</accession>
<gene>
    <name evidence="11" type="ORF">MAR_028316</name>
</gene>
<keyword evidence="12" id="KW-1185">Reference proteome</keyword>
<evidence type="ECO:0000256" key="1">
    <source>
        <dbReference type="ARBA" id="ARBA00004245"/>
    </source>
</evidence>
<protein>
    <recommendedName>
        <fullName evidence="8">Arp2/3 complex 41 kDa subunit</fullName>
    </recommendedName>
    <alternativeName>
        <fullName evidence="9">p41-ARC</fullName>
    </alternativeName>
</protein>
<dbReference type="InterPro" id="IPR017383">
    <property type="entry name" value="ARPC1"/>
</dbReference>
<name>A0ABY7DDA4_MYAAR</name>
<evidence type="ECO:0000256" key="8">
    <source>
        <dbReference type="ARBA" id="ARBA00041244"/>
    </source>
</evidence>
<evidence type="ECO:0000256" key="7">
    <source>
        <dbReference type="ARBA" id="ARBA00023212"/>
    </source>
</evidence>
<dbReference type="Proteomes" id="UP001164746">
    <property type="component" value="Chromosome 2"/>
</dbReference>
<keyword evidence="4 10" id="KW-0853">WD repeat</keyword>
<dbReference type="InterPro" id="IPR036322">
    <property type="entry name" value="WD40_repeat_dom_sf"/>
</dbReference>
<dbReference type="PANTHER" id="PTHR10709:SF2">
    <property type="entry name" value="ACTIN-RELATED PROTEIN 2_3 COMPLEX SUBUNIT"/>
    <property type="match status" value="1"/>
</dbReference>
<dbReference type="SUPFAM" id="SSF50978">
    <property type="entry name" value="WD40 repeat-like"/>
    <property type="match status" value="1"/>
</dbReference>
<dbReference type="EMBL" id="CP111013">
    <property type="protein sequence ID" value="WAQ95626.1"/>
    <property type="molecule type" value="Genomic_DNA"/>
</dbReference>
<evidence type="ECO:0000256" key="4">
    <source>
        <dbReference type="ARBA" id="ARBA00022574"/>
    </source>
</evidence>
<feature type="repeat" description="WD" evidence="10">
    <location>
        <begin position="49"/>
        <end position="90"/>
    </location>
</feature>
<evidence type="ECO:0000256" key="3">
    <source>
        <dbReference type="ARBA" id="ARBA00022490"/>
    </source>
</evidence>
<reference evidence="11" key="1">
    <citation type="submission" date="2022-11" db="EMBL/GenBank/DDBJ databases">
        <title>Centuries of genome instability and evolution in soft-shell clam transmissible cancer (bioRxiv).</title>
        <authorList>
            <person name="Hart S.F.M."/>
            <person name="Yonemitsu M.A."/>
            <person name="Giersch R.M."/>
            <person name="Beal B.F."/>
            <person name="Arriagada G."/>
            <person name="Davis B.W."/>
            <person name="Ostrander E.A."/>
            <person name="Goff S.P."/>
            <person name="Metzger M.J."/>
        </authorList>
    </citation>
    <scope>NUCLEOTIDE SEQUENCE</scope>
    <source>
        <strain evidence="11">MELC-2E11</strain>
        <tissue evidence="11">Siphon/mantle</tissue>
    </source>
</reference>
<evidence type="ECO:0000313" key="11">
    <source>
        <dbReference type="EMBL" id="WAQ95626.1"/>
    </source>
</evidence>
<evidence type="ECO:0000313" key="12">
    <source>
        <dbReference type="Proteomes" id="UP001164746"/>
    </source>
</evidence>
<evidence type="ECO:0000256" key="5">
    <source>
        <dbReference type="ARBA" id="ARBA00022737"/>
    </source>
</evidence>
<organism evidence="11 12">
    <name type="scientific">Mya arenaria</name>
    <name type="common">Soft-shell clam</name>
    <dbReference type="NCBI Taxonomy" id="6604"/>
    <lineage>
        <taxon>Eukaryota</taxon>
        <taxon>Metazoa</taxon>
        <taxon>Spiralia</taxon>
        <taxon>Lophotrochozoa</taxon>
        <taxon>Mollusca</taxon>
        <taxon>Bivalvia</taxon>
        <taxon>Autobranchia</taxon>
        <taxon>Heteroconchia</taxon>
        <taxon>Euheterodonta</taxon>
        <taxon>Imparidentia</taxon>
        <taxon>Neoheterodontei</taxon>
        <taxon>Myida</taxon>
        <taxon>Myoidea</taxon>
        <taxon>Myidae</taxon>
        <taxon>Mya</taxon>
    </lineage>
</organism>
<sequence>MTEKHSFGVEPISCHSFSQNRQQLAISHNDNDVNIYNKSGKFWAVSGKLKEHGQRVTGIDWAPKTNVIVTCAADRNAYVWKLVKDEWVPTLVILRINRAATCVRWSPQENKFAVGSGARLISICYFEEENNWWVSKHIKKPIRSTITRVFSAYVKEVEPKPSSTSWGPKMTFGNLMKEFSSGGGGWVHCVSFSDSGEKLAWVGHDSSIAIVDAANDCALSVIKGSFLPFYGITWITENSMVAVGFDCSPKLFSHAGSEIKFVHDLDVPKQADESKMTAMSRFKNLDKKGTAGGDTLTTLKTQHQNTIMQVSVYEGSKAKTTKIATSGIDGQLIIWDLKTLESSMAGLKIA</sequence>
<dbReference type="SMART" id="SM00320">
    <property type="entry name" value="WD40"/>
    <property type="match status" value="6"/>
</dbReference>
<proteinExistence type="inferred from homology"/>
<evidence type="ECO:0000256" key="10">
    <source>
        <dbReference type="PROSITE-ProRule" id="PRU00221"/>
    </source>
</evidence>
<keyword evidence="3" id="KW-0963">Cytoplasm</keyword>
<keyword evidence="7" id="KW-0206">Cytoskeleton</keyword>
<comment type="subcellular location">
    <subcellularLocation>
        <location evidence="1">Cytoplasm</location>
        <location evidence="1">Cytoskeleton</location>
    </subcellularLocation>
</comment>
<dbReference type="Pfam" id="PF00400">
    <property type="entry name" value="WD40"/>
    <property type="match status" value="1"/>
</dbReference>
<keyword evidence="5" id="KW-0677">Repeat</keyword>
<dbReference type="InterPro" id="IPR001680">
    <property type="entry name" value="WD40_rpt"/>
</dbReference>
<dbReference type="PIRSF" id="PIRSF038093">
    <property type="entry name" value="ARP2/3_su1"/>
    <property type="match status" value="1"/>
</dbReference>
<dbReference type="PANTHER" id="PTHR10709">
    <property type="entry name" value="ACTIN-RELATED PROTEIN 2/3 COMPLEX SUBUNIT 1"/>
    <property type="match status" value="1"/>
</dbReference>
<evidence type="ECO:0000256" key="6">
    <source>
        <dbReference type="ARBA" id="ARBA00023203"/>
    </source>
</evidence>
<dbReference type="PROSITE" id="PS50294">
    <property type="entry name" value="WD_REPEATS_REGION"/>
    <property type="match status" value="1"/>
</dbReference>
<dbReference type="InterPro" id="IPR015943">
    <property type="entry name" value="WD40/YVTN_repeat-like_dom_sf"/>
</dbReference>
<evidence type="ECO:0000256" key="9">
    <source>
        <dbReference type="ARBA" id="ARBA00041789"/>
    </source>
</evidence>
<evidence type="ECO:0000256" key="2">
    <source>
        <dbReference type="ARBA" id="ARBA00006260"/>
    </source>
</evidence>
<dbReference type="PROSITE" id="PS50082">
    <property type="entry name" value="WD_REPEATS_2"/>
    <property type="match status" value="1"/>
</dbReference>